<dbReference type="Gene3D" id="3.90.280.10">
    <property type="entry name" value="PEBP-like"/>
    <property type="match status" value="1"/>
</dbReference>
<dbReference type="PANTHER" id="PTHR30289:SF1">
    <property type="entry name" value="PEBP (PHOSPHATIDYLETHANOLAMINE-BINDING PROTEIN) FAMILY PROTEIN"/>
    <property type="match status" value="1"/>
</dbReference>
<comment type="caution">
    <text evidence="1">The sequence shown here is derived from an EMBL/GenBank/DDBJ whole genome shotgun (WGS) entry which is preliminary data.</text>
</comment>
<dbReference type="InterPro" id="IPR005247">
    <property type="entry name" value="YbhB_YbcL/LppC-like"/>
</dbReference>
<dbReference type="PANTHER" id="PTHR30289">
    <property type="entry name" value="UNCHARACTERIZED PROTEIN YBCL-RELATED"/>
    <property type="match status" value="1"/>
</dbReference>
<protein>
    <recommendedName>
        <fullName evidence="2">YbhB/YbcL family Raf kinase inhibitor-like protein</fullName>
    </recommendedName>
</protein>
<dbReference type="InterPro" id="IPR036610">
    <property type="entry name" value="PEBP-like_sf"/>
</dbReference>
<dbReference type="SUPFAM" id="SSF49777">
    <property type="entry name" value="PEBP-like"/>
    <property type="match status" value="1"/>
</dbReference>
<dbReference type="Pfam" id="PF01161">
    <property type="entry name" value="PBP"/>
    <property type="match status" value="1"/>
</dbReference>
<dbReference type="CDD" id="cd00865">
    <property type="entry name" value="PEBP_bact_arch"/>
    <property type="match status" value="1"/>
</dbReference>
<reference evidence="1" key="1">
    <citation type="journal article" date="2015" name="Nature">
        <title>Complex archaea that bridge the gap between prokaryotes and eukaryotes.</title>
        <authorList>
            <person name="Spang A."/>
            <person name="Saw J.H."/>
            <person name="Jorgensen S.L."/>
            <person name="Zaremba-Niedzwiedzka K."/>
            <person name="Martijn J."/>
            <person name="Lind A.E."/>
            <person name="van Eijk R."/>
            <person name="Schleper C."/>
            <person name="Guy L."/>
            <person name="Ettema T.J."/>
        </authorList>
    </citation>
    <scope>NUCLEOTIDE SEQUENCE</scope>
</reference>
<organism evidence="1">
    <name type="scientific">marine sediment metagenome</name>
    <dbReference type="NCBI Taxonomy" id="412755"/>
    <lineage>
        <taxon>unclassified sequences</taxon>
        <taxon>metagenomes</taxon>
        <taxon>ecological metagenomes</taxon>
    </lineage>
</organism>
<gene>
    <name evidence="1" type="ORF">LCGC14_0200030</name>
</gene>
<dbReference type="EMBL" id="LAZR01000088">
    <property type="protein sequence ID" value="KKN93138.1"/>
    <property type="molecule type" value="Genomic_DNA"/>
</dbReference>
<sequence length="160" mass="17538">MGFAFSNDLKLESKAFAADGVIPSKHSGEGADASPALSWKNAPEGTKSYAVICHDPDAPLISANGTYGFVHWVLYNIPGDVSELTESCNDYTQGKNNFGKMGYNGPMPPEGHGQHKYYFWVIALDAELNLPEGLNLWQLLEKIEPNTKAMNRLIGTYQRG</sequence>
<proteinExistence type="predicted"/>
<dbReference type="NCBIfam" id="TIGR00481">
    <property type="entry name" value="YbhB/YbcL family Raf kinase inhibitor-like protein"/>
    <property type="match status" value="1"/>
</dbReference>
<evidence type="ECO:0000313" key="1">
    <source>
        <dbReference type="EMBL" id="KKN93138.1"/>
    </source>
</evidence>
<accession>A0A0F9XLX7</accession>
<name>A0A0F9XLX7_9ZZZZ</name>
<dbReference type="InterPro" id="IPR008914">
    <property type="entry name" value="PEBP"/>
</dbReference>
<evidence type="ECO:0008006" key="2">
    <source>
        <dbReference type="Google" id="ProtNLM"/>
    </source>
</evidence>
<dbReference type="AlphaFoldDB" id="A0A0F9XLX7"/>